<keyword evidence="2" id="KW-1185">Reference proteome</keyword>
<evidence type="ECO:0000313" key="1">
    <source>
        <dbReference type="EMBL" id="TSJ46362.1"/>
    </source>
</evidence>
<accession>A0A556N2I4</accession>
<dbReference type="Proteomes" id="UP000316008">
    <property type="component" value="Unassembled WGS sequence"/>
</dbReference>
<proteinExistence type="predicted"/>
<dbReference type="RefSeq" id="WP_144331899.1">
    <property type="nucleotide sequence ID" value="NZ_VLPL01000002.1"/>
</dbReference>
<dbReference type="OrthoDB" id="1271386at2"/>
<name>A0A556N2I4_9FLAO</name>
<gene>
    <name evidence="1" type="ORF">FO442_04175</name>
</gene>
<comment type="caution">
    <text evidence="1">The sequence shown here is derived from an EMBL/GenBank/DDBJ whole genome shotgun (WGS) entry which is preliminary data.</text>
</comment>
<sequence length="193" mass="23059">MKFYRIFLLIGALFTCSANGQKKPAPCFEILEYGRNKGEIYENAKYIVADRWGIHFKRIAQCLISKELKDSVEVFNHHSDLLIALKYGKNWQQLFDKETQKEQELIEKFISHIRALEYISRLDSTFTKKNDPVHYLIYPYSTFRSEKKYEIFVYGWGSIDGKEDIVCYYKFKLYRNRKKIVLVTDKPSFLFEQ</sequence>
<protein>
    <submittedName>
        <fullName evidence="1">Uncharacterized protein</fullName>
    </submittedName>
</protein>
<dbReference type="EMBL" id="VLPL01000002">
    <property type="protein sequence ID" value="TSJ46362.1"/>
    <property type="molecule type" value="Genomic_DNA"/>
</dbReference>
<organism evidence="1 2">
    <name type="scientific">Fluviicola chungangensis</name>
    <dbReference type="NCBI Taxonomy" id="2597671"/>
    <lineage>
        <taxon>Bacteria</taxon>
        <taxon>Pseudomonadati</taxon>
        <taxon>Bacteroidota</taxon>
        <taxon>Flavobacteriia</taxon>
        <taxon>Flavobacteriales</taxon>
        <taxon>Crocinitomicaceae</taxon>
        <taxon>Fluviicola</taxon>
    </lineage>
</organism>
<evidence type="ECO:0000313" key="2">
    <source>
        <dbReference type="Proteomes" id="UP000316008"/>
    </source>
</evidence>
<reference evidence="1 2" key="1">
    <citation type="submission" date="2019-07" db="EMBL/GenBank/DDBJ databases">
        <authorList>
            <person name="Huq M.A."/>
        </authorList>
    </citation>
    <scope>NUCLEOTIDE SEQUENCE [LARGE SCALE GENOMIC DNA]</scope>
    <source>
        <strain evidence="1 2">MAH-3</strain>
    </source>
</reference>
<dbReference type="AlphaFoldDB" id="A0A556N2I4"/>